<organism evidence="2 3">
    <name type="scientific">Cryptosporangium phraense</name>
    <dbReference type="NCBI Taxonomy" id="2593070"/>
    <lineage>
        <taxon>Bacteria</taxon>
        <taxon>Bacillati</taxon>
        <taxon>Actinomycetota</taxon>
        <taxon>Actinomycetes</taxon>
        <taxon>Cryptosporangiales</taxon>
        <taxon>Cryptosporangiaceae</taxon>
        <taxon>Cryptosporangium</taxon>
    </lineage>
</organism>
<feature type="compositionally biased region" description="Low complexity" evidence="1">
    <location>
        <begin position="73"/>
        <end position="110"/>
    </location>
</feature>
<protein>
    <submittedName>
        <fullName evidence="2">Uncharacterized protein</fullName>
    </submittedName>
</protein>
<name>A0A545ATQ4_9ACTN</name>
<dbReference type="EMBL" id="VIRS01000007">
    <property type="protein sequence ID" value="TQS44704.1"/>
    <property type="molecule type" value="Genomic_DNA"/>
</dbReference>
<dbReference type="InParanoid" id="A0A545ATQ4"/>
<dbReference type="RefSeq" id="WP_142704686.1">
    <property type="nucleotide sequence ID" value="NZ_VIRS01000007.1"/>
</dbReference>
<comment type="caution">
    <text evidence="2">The sequence shown here is derived from an EMBL/GenBank/DDBJ whole genome shotgun (WGS) entry which is preliminary data.</text>
</comment>
<feature type="compositionally biased region" description="Pro residues" evidence="1">
    <location>
        <begin position="111"/>
        <end position="123"/>
    </location>
</feature>
<evidence type="ECO:0000313" key="3">
    <source>
        <dbReference type="Proteomes" id="UP000317982"/>
    </source>
</evidence>
<reference evidence="2 3" key="1">
    <citation type="submission" date="2019-07" db="EMBL/GenBank/DDBJ databases">
        <title>Cryptosporangium phraense sp. nov., isolated from plant litter.</title>
        <authorList>
            <person name="Suriyachadkun C."/>
        </authorList>
    </citation>
    <scope>NUCLEOTIDE SEQUENCE [LARGE SCALE GENOMIC DNA]</scope>
    <source>
        <strain evidence="2 3">A-T 5661</strain>
    </source>
</reference>
<dbReference type="Proteomes" id="UP000317982">
    <property type="component" value="Unassembled WGS sequence"/>
</dbReference>
<dbReference type="OrthoDB" id="568335at2"/>
<keyword evidence="3" id="KW-1185">Reference proteome</keyword>
<proteinExistence type="predicted"/>
<sequence>MIAARQQLRTGPAGITSATGVPARTLARILTRHRMPPLSALDPVTGQIIRATRLGAQRYEHPDPGSLIHVDVKNPAASPTAAAGKPTAATTSPAATNTNAPRSATTTSTLPPTPRCSATPPPRSLGLCRQKPAIRPA</sequence>
<gene>
    <name evidence="2" type="ORF">FL583_12075</name>
</gene>
<feature type="region of interest" description="Disordered" evidence="1">
    <location>
        <begin position="60"/>
        <end position="137"/>
    </location>
</feature>
<dbReference type="AlphaFoldDB" id="A0A545ATQ4"/>
<accession>A0A545ATQ4</accession>
<evidence type="ECO:0000256" key="1">
    <source>
        <dbReference type="SAM" id="MobiDB-lite"/>
    </source>
</evidence>
<evidence type="ECO:0000313" key="2">
    <source>
        <dbReference type="EMBL" id="TQS44704.1"/>
    </source>
</evidence>